<keyword evidence="4" id="KW-1185">Reference proteome</keyword>
<dbReference type="PROSITE" id="PS00383">
    <property type="entry name" value="TYR_PHOSPHATASE_1"/>
    <property type="match status" value="1"/>
</dbReference>
<evidence type="ECO:0000256" key="1">
    <source>
        <dbReference type="ARBA" id="ARBA00009580"/>
    </source>
</evidence>
<evidence type="ECO:0000259" key="2">
    <source>
        <dbReference type="PROSITE" id="PS50056"/>
    </source>
</evidence>
<dbReference type="AlphaFoldDB" id="A0A518B423"/>
<dbReference type="GO" id="GO:0016791">
    <property type="term" value="F:phosphatase activity"/>
    <property type="evidence" value="ECO:0007669"/>
    <property type="project" value="TreeGrafter"/>
</dbReference>
<dbReference type="InterPro" id="IPR029021">
    <property type="entry name" value="Prot-tyrosine_phosphatase-like"/>
</dbReference>
<dbReference type="SUPFAM" id="SSF52799">
    <property type="entry name" value="(Phosphotyrosine protein) phosphatases II"/>
    <property type="match status" value="1"/>
</dbReference>
<dbReference type="OrthoDB" id="211838at2"/>
<dbReference type="Gene3D" id="3.90.190.10">
    <property type="entry name" value="Protein tyrosine phosphatase superfamily"/>
    <property type="match status" value="1"/>
</dbReference>
<protein>
    <submittedName>
        <fullName evidence="3">Tyrosine phosphatase family protein</fullName>
    </submittedName>
</protein>
<dbReference type="InterPro" id="IPR004861">
    <property type="entry name" value="Siw14-like"/>
</dbReference>
<dbReference type="PANTHER" id="PTHR31126">
    <property type="entry name" value="TYROSINE-PROTEIN PHOSPHATASE"/>
    <property type="match status" value="1"/>
</dbReference>
<reference evidence="3 4" key="1">
    <citation type="submission" date="2019-02" db="EMBL/GenBank/DDBJ databases">
        <title>Deep-cultivation of Planctomycetes and their phenomic and genomic characterization uncovers novel biology.</title>
        <authorList>
            <person name="Wiegand S."/>
            <person name="Jogler M."/>
            <person name="Boedeker C."/>
            <person name="Pinto D."/>
            <person name="Vollmers J."/>
            <person name="Rivas-Marin E."/>
            <person name="Kohn T."/>
            <person name="Peeters S.H."/>
            <person name="Heuer A."/>
            <person name="Rast P."/>
            <person name="Oberbeckmann S."/>
            <person name="Bunk B."/>
            <person name="Jeske O."/>
            <person name="Meyerdierks A."/>
            <person name="Storesund J.E."/>
            <person name="Kallscheuer N."/>
            <person name="Luecker S."/>
            <person name="Lage O.M."/>
            <person name="Pohl T."/>
            <person name="Merkel B.J."/>
            <person name="Hornburger P."/>
            <person name="Mueller R.-W."/>
            <person name="Bruemmer F."/>
            <person name="Labrenz M."/>
            <person name="Spormann A.M."/>
            <person name="Op den Camp H."/>
            <person name="Overmann J."/>
            <person name="Amann R."/>
            <person name="Jetten M.S.M."/>
            <person name="Mascher T."/>
            <person name="Medema M.H."/>
            <person name="Devos D.P."/>
            <person name="Kaster A.-K."/>
            <person name="Ovreas L."/>
            <person name="Rohde M."/>
            <person name="Galperin M.Y."/>
            <person name="Jogler C."/>
        </authorList>
    </citation>
    <scope>NUCLEOTIDE SEQUENCE [LARGE SCALE GENOMIC DNA]</scope>
    <source>
        <strain evidence="3 4">Pan216</strain>
    </source>
</reference>
<organism evidence="3 4">
    <name type="scientific">Kolteria novifilia</name>
    <dbReference type="NCBI Taxonomy" id="2527975"/>
    <lineage>
        <taxon>Bacteria</taxon>
        <taxon>Pseudomonadati</taxon>
        <taxon>Planctomycetota</taxon>
        <taxon>Planctomycetia</taxon>
        <taxon>Kolteriales</taxon>
        <taxon>Kolteriaceae</taxon>
        <taxon>Kolteria</taxon>
    </lineage>
</organism>
<dbReference type="Proteomes" id="UP000317093">
    <property type="component" value="Chromosome"/>
</dbReference>
<dbReference type="PANTHER" id="PTHR31126:SF1">
    <property type="entry name" value="TYROSINE SPECIFIC PROTEIN PHOSPHATASES DOMAIN-CONTAINING PROTEIN"/>
    <property type="match status" value="1"/>
</dbReference>
<proteinExistence type="inferred from homology"/>
<dbReference type="EMBL" id="CP036279">
    <property type="protein sequence ID" value="QDU61682.1"/>
    <property type="molecule type" value="Genomic_DNA"/>
</dbReference>
<name>A0A518B423_9BACT</name>
<dbReference type="RefSeq" id="WP_145258244.1">
    <property type="nucleotide sequence ID" value="NZ_CP036279.1"/>
</dbReference>
<evidence type="ECO:0000313" key="4">
    <source>
        <dbReference type="Proteomes" id="UP000317093"/>
    </source>
</evidence>
<gene>
    <name evidence="3" type="ORF">Pan216_25440</name>
</gene>
<dbReference type="Pfam" id="PF03162">
    <property type="entry name" value="Y_phosphatase2"/>
    <property type="match status" value="1"/>
</dbReference>
<comment type="similarity">
    <text evidence="1">Belongs to the protein-tyrosine phosphatase family.</text>
</comment>
<evidence type="ECO:0000313" key="3">
    <source>
        <dbReference type="EMBL" id="QDU61682.1"/>
    </source>
</evidence>
<dbReference type="KEGG" id="knv:Pan216_25440"/>
<accession>A0A518B423</accession>
<dbReference type="InterPro" id="IPR016130">
    <property type="entry name" value="Tyr_Pase_AS"/>
</dbReference>
<feature type="domain" description="Tyrosine specific protein phosphatases" evidence="2">
    <location>
        <begin position="108"/>
        <end position="157"/>
    </location>
</feature>
<dbReference type="InterPro" id="IPR000387">
    <property type="entry name" value="Tyr_Pase_dom"/>
</dbReference>
<dbReference type="PROSITE" id="PS50056">
    <property type="entry name" value="TYR_PHOSPHATASE_2"/>
    <property type="match status" value="1"/>
</dbReference>
<sequence length="197" mass="22297">MARKLRNLLLILLAVAPSFYALDWVLNAYRLELVPKNFTTVKTGVLYRSGQLRADDFRDVIDRYGIKTVFALNPKQAPYEAKIAKQLGVRFIEYEMPGSGQGTPELFHEYLDIMSDPQAQPALVHCAAGAYRTGAAVGLYRMLYDGWTLEDAVAEMKYSGFAGQQDLIDHVQQTFDTIPPSLRRKIAQGEETDEFRR</sequence>